<protein>
    <recommendedName>
        <fullName evidence="3">Transposase IS701-like DDE domain-containing protein</fullName>
    </recommendedName>
</protein>
<accession>A0A6J4UD54</accession>
<dbReference type="EMBL" id="CADCWF010000088">
    <property type="protein sequence ID" value="CAA9547257.1"/>
    <property type="molecule type" value="Genomic_DNA"/>
</dbReference>
<feature type="compositionally biased region" description="Basic residues" evidence="1">
    <location>
        <begin position="441"/>
        <end position="450"/>
    </location>
</feature>
<dbReference type="AlphaFoldDB" id="A0A6J4UD54"/>
<feature type="region of interest" description="Disordered" evidence="1">
    <location>
        <begin position="216"/>
        <end position="255"/>
    </location>
</feature>
<name>A0A6J4UD54_9BACT</name>
<feature type="region of interest" description="Disordered" evidence="1">
    <location>
        <begin position="395"/>
        <end position="450"/>
    </location>
</feature>
<proteinExistence type="predicted"/>
<evidence type="ECO:0000313" key="2">
    <source>
        <dbReference type="EMBL" id="CAA9547257.1"/>
    </source>
</evidence>
<dbReference type="InterPro" id="IPR012337">
    <property type="entry name" value="RNaseH-like_sf"/>
</dbReference>
<feature type="compositionally biased region" description="Low complexity" evidence="1">
    <location>
        <begin position="406"/>
        <end position="437"/>
    </location>
</feature>
<evidence type="ECO:0000256" key="1">
    <source>
        <dbReference type="SAM" id="MobiDB-lite"/>
    </source>
</evidence>
<evidence type="ECO:0008006" key="3">
    <source>
        <dbReference type="Google" id="ProtNLM"/>
    </source>
</evidence>
<dbReference type="NCBIfam" id="NF041680">
    <property type="entry name" value="transp_NF041680"/>
    <property type="match status" value="1"/>
</dbReference>
<organism evidence="2">
    <name type="scientific">uncultured Thermomicrobiales bacterium</name>
    <dbReference type="NCBI Taxonomy" id="1645740"/>
    <lineage>
        <taxon>Bacteria</taxon>
        <taxon>Pseudomonadati</taxon>
        <taxon>Thermomicrobiota</taxon>
        <taxon>Thermomicrobia</taxon>
        <taxon>Thermomicrobiales</taxon>
        <taxon>environmental samples</taxon>
    </lineage>
</organism>
<sequence length="450" mass="49240">MDAPDPLSPLRAFRDELYGCFGRRADALFEVADALLASAPVASLPHLSLSPLHRRGWGSVYGALAEGSLGADALRRALAARPLAGGEPVDAVDVSVWPRCDAEASPEQGYSYHPSRHSAGQPIVAGWAYQWLAQLSFERESWTAPLDVRRVQPGENANGVAAEQISAFAAARPEADGVPLFVFDAGYDPVQLTQGLTGVAAAILVRLRSGRCFYADPSPAAPSPKGGRPRRHGATLDCADPATWPDADAEHGDEDGQYGHVRVRSWAGLHPKRQEHADRGSRRPRPLVRGALVLVEVQRLPRQTRRPKELWLWWHGPGEPDLGVLWRAYARRSGLEHTLRFCKQGLGWTTPRPRRPEQADRWTWLVVAASTHLRLARPWVADRRLPWERRLPAEKPTPSRVRRGVPQLLAALGSPAAGPKPCGRSPGRPRGSRTGPAPRHPAVKRAKKAA</sequence>
<dbReference type="SUPFAM" id="SSF53098">
    <property type="entry name" value="Ribonuclease H-like"/>
    <property type="match status" value="1"/>
</dbReference>
<reference evidence="2" key="1">
    <citation type="submission" date="2020-02" db="EMBL/GenBank/DDBJ databases">
        <authorList>
            <person name="Meier V. D."/>
        </authorList>
    </citation>
    <scope>NUCLEOTIDE SEQUENCE</scope>
    <source>
        <strain evidence="2">AVDCRST_MAG59</strain>
    </source>
</reference>
<gene>
    <name evidence="2" type="ORF">AVDCRST_MAG59-1419</name>
</gene>